<evidence type="ECO:0000259" key="4">
    <source>
        <dbReference type="PROSITE" id="PS01124"/>
    </source>
</evidence>
<proteinExistence type="predicted"/>
<dbReference type="Gene3D" id="1.10.10.60">
    <property type="entry name" value="Homeodomain-like"/>
    <property type="match status" value="2"/>
</dbReference>
<dbReference type="SMART" id="SM00342">
    <property type="entry name" value="HTH_ARAC"/>
    <property type="match status" value="1"/>
</dbReference>
<dbReference type="SUPFAM" id="SSF46689">
    <property type="entry name" value="Homeodomain-like"/>
    <property type="match status" value="2"/>
</dbReference>
<gene>
    <name evidence="5" type="ORF">SAMN02745136_05252</name>
</gene>
<dbReference type="PROSITE" id="PS00041">
    <property type="entry name" value="HTH_ARAC_FAMILY_1"/>
    <property type="match status" value="1"/>
</dbReference>
<keyword evidence="6" id="KW-1185">Reference proteome</keyword>
<dbReference type="Proteomes" id="UP000184386">
    <property type="component" value="Unassembled WGS sequence"/>
</dbReference>
<dbReference type="RefSeq" id="WP_073280156.1">
    <property type="nucleotide sequence ID" value="NZ_FRAC01000039.1"/>
</dbReference>
<dbReference type="PROSITE" id="PS01124">
    <property type="entry name" value="HTH_ARAC_FAMILY_2"/>
    <property type="match status" value="1"/>
</dbReference>
<evidence type="ECO:0000313" key="5">
    <source>
        <dbReference type="EMBL" id="SHL58623.1"/>
    </source>
</evidence>
<dbReference type="Pfam" id="PF12833">
    <property type="entry name" value="HTH_18"/>
    <property type="match status" value="1"/>
</dbReference>
<dbReference type="EMBL" id="FRAC01000039">
    <property type="protein sequence ID" value="SHL58623.1"/>
    <property type="molecule type" value="Genomic_DNA"/>
</dbReference>
<evidence type="ECO:0000256" key="1">
    <source>
        <dbReference type="ARBA" id="ARBA00023015"/>
    </source>
</evidence>
<dbReference type="InterPro" id="IPR009057">
    <property type="entry name" value="Homeodomain-like_sf"/>
</dbReference>
<sequence length="293" mass="33522">MKEDILWKLNILYSVTGLPLTLVEEAGNIQASFPSGNQKYFMPSNFKELLQVIHTENPKSEISIANLCAGFSCAIIKLKKYLYLIIGPASAISLKTQNIIELINHYIPTGMAAEFLSMIMSSPRTSYIKLQNIAAMAKYIFTQRITLIDTLSSESIGSYFIGQENLYSLQQMEQVSLSVPIDDISRNYSNQTQFCCNYINQHFHEKINLNILAELTFLNRGSLSYRFRSETGMSIQEYTSRKRLEEAKYLLANTPMALSDISAYLQYSTQSYFTVKFKQYCNVTPQQWRDGIR</sequence>
<protein>
    <submittedName>
        <fullName evidence="5">AraC-type DNA-binding protein</fullName>
    </submittedName>
</protein>
<dbReference type="AlphaFoldDB" id="A0A1M7BUN5"/>
<keyword evidence="3" id="KW-0804">Transcription</keyword>
<feature type="domain" description="HTH araC/xylS-type" evidence="4">
    <location>
        <begin position="193"/>
        <end position="291"/>
    </location>
</feature>
<dbReference type="GO" id="GO:0003700">
    <property type="term" value="F:DNA-binding transcription factor activity"/>
    <property type="evidence" value="ECO:0007669"/>
    <property type="project" value="InterPro"/>
</dbReference>
<dbReference type="PANTHER" id="PTHR43280">
    <property type="entry name" value="ARAC-FAMILY TRANSCRIPTIONAL REGULATOR"/>
    <property type="match status" value="1"/>
</dbReference>
<reference evidence="5 6" key="1">
    <citation type="submission" date="2016-11" db="EMBL/GenBank/DDBJ databases">
        <authorList>
            <person name="Jaros S."/>
            <person name="Januszkiewicz K."/>
            <person name="Wedrychowicz H."/>
        </authorList>
    </citation>
    <scope>NUCLEOTIDE SEQUENCE [LARGE SCALE GENOMIC DNA]</scope>
    <source>
        <strain evidence="5 6">DSM 15929</strain>
    </source>
</reference>
<keyword evidence="2 5" id="KW-0238">DNA-binding</keyword>
<name>A0A1M7BUN5_9FIRM</name>
<dbReference type="InterPro" id="IPR018062">
    <property type="entry name" value="HTH_AraC-typ_CS"/>
</dbReference>
<dbReference type="InterPro" id="IPR018060">
    <property type="entry name" value="HTH_AraC"/>
</dbReference>
<evidence type="ECO:0000256" key="2">
    <source>
        <dbReference type="ARBA" id="ARBA00023125"/>
    </source>
</evidence>
<evidence type="ECO:0000256" key="3">
    <source>
        <dbReference type="ARBA" id="ARBA00023163"/>
    </source>
</evidence>
<evidence type="ECO:0000313" key="6">
    <source>
        <dbReference type="Proteomes" id="UP000184386"/>
    </source>
</evidence>
<dbReference type="OrthoDB" id="2032459at2"/>
<keyword evidence="1" id="KW-0805">Transcription regulation</keyword>
<dbReference type="GO" id="GO:0043565">
    <property type="term" value="F:sequence-specific DNA binding"/>
    <property type="evidence" value="ECO:0007669"/>
    <property type="project" value="InterPro"/>
</dbReference>
<organism evidence="5 6">
    <name type="scientific">Anaerocolumna jejuensis DSM 15929</name>
    <dbReference type="NCBI Taxonomy" id="1121322"/>
    <lineage>
        <taxon>Bacteria</taxon>
        <taxon>Bacillati</taxon>
        <taxon>Bacillota</taxon>
        <taxon>Clostridia</taxon>
        <taxon>Lachnospirales</taxon>
        <taxon>Lachnospiraceae</taxon>
        <taxon>Anaerocolumna</taxon>
    </lineage>
</organism>
<dbReference type="STRING" id="1121322.SAMN02745136_05252"/>
<dbReference type="PANTHER" id="PTHR43280:SF28">
    <property type="entry name" value="HTH-TYPE TRANSCRIPTIONAL ACTIVATOR RHAS"/>
    <property type="match status" value="1"/>
</dbReference>
<accession>A0A1M7BUN5</accession>